<reference evidence="7" key="1">
    <citation type="submission" date="2014-05" db="EMBL/GenBank/DDBJ databases">
        <authorList>
            <person name="Chronopoulou M."/>
        </authorList>
    </citation>
    <scope>NUCLEOTIDE SEQUENCE</scope>
    <source>
        <tissue evidence="7">Whole organism</tissue>
    </source>
</reference>
<dbReference type="Pfam" id="PF01207">
    <property type="entry name" value="Dus"/>
    <property type="match status" value="1"/>
</dbReference>
<evidence type="ECO:0000256" key="3">
    <source>
        <dbReference type="ARBA" id="ARBA00022643"/>
    </source>
</evidence>
<dbReference type="AlphaFoldDB" id="A0A0K2VDE6"/>
<evidence type="ECO:0000256" key="2">
    <source>
        <dbReference type="ARBA" id="ARBA00022630"/>
    </source>
</evidence>
<dbReference type="PANTHER" id="PTHR45936">
    <property type="entry name" value="TRNA-DIHYDROURIDINE(20) SYNTHASE [NAD(P)+]-LIKE"/>
    <property type="match status" value="1"/>
</dbReference>
<accession>A0A0K2VDE6</accession>
<evidence type="ECO:0000256" key="1">
    <source>
        <dbReference type="ARBA" id="ARBA00001917"/>
    </source>
</evidence>
<organism evidence="7">
    <name type="scientific">Lepeophtheirus salmonis</name>
    <name type="common">Salmon louse</name>
    <name type="synonym">Caligus salmonis</name>
    <dbReference type="NCBI Taxonomy" id="72036"/>
    <lineage>
        <taxon>Eukaryota</taxon>
        <taxon>Metazoa</taxon>
        <taxon>Ecdysozoa</taxon>
        <taxon>Arthropoda</taxon>
        <taxon>Crustacea</taxon>
        <taxon>Multicrustacea</taxon>
        <taxon>Hexanauplia</taxon>
        <taxon>Copepoda</taxon>
        <taxon>Siphonostomatoida</taxon>
        <taxon>Caligidae</taxon>
        <taxon>Lepeophtheirus</taxon>
    </lineage>
</organism>
<comment type="cofactor">
    <cofactor evidence="1">
        <name>FMN</name>
        <dbReference type="ChEBI" id="CHEBI:58210"/>
    </cofactor>
</comment>
<dbReference type="InterPro" id="IPR052582">
    <property type="entry name" value="tRNA-DUS-like"/>
</dbReference>
<keyword evidence="5" id="KW-0560">Oxidoreductase</keyword>
<proteinExistence type="predicted"/>
<dbReference type="CDD" id="cd02801">
    <property type="entry name" value="DUS_like_FMN"/>
    <property type="match status" value="1"/>
</dbReference>
<keyword evidence="3" id="KW-0288">FMN</keyword>
<dbReference type="EMBL" id="HACA01031138">
    <property type="protein sequence ID" value="CDW48499.1"/>
    <property type="molecule type" value="Transcribed_RNA"/>
</dbReference>
<dbReference type="PANTHER" id="PTHR45936:SF1">
    <property type="entry name" value="TRNA-DIHYDROURIDINE(20) SYNTHASE [NAD(P)+]-LIKE"/>
    <property type="match status" value="1"/>
</dbReference>
<dbReference type="GO" id="GO:0050660">
    <property type="term" value="F:flavin adenine dinucleotide binding"/>
    <property type="evidence" value="ECO:0007669"/>
    <property type="project" value="InterPro"/>
</dbReference>
<keyword evidence="4" id="KW-0819">tRNA processing</keyword>
<evidence type="ECO:0000259" key="6">
    <source>
        <dbReference type="Pfam" id="PF01207"/>
    </source>
</evidence>
<dbReference type="InterPro" id="IPR044463">
    <property type="entry name" value="DUS2_DSRM"/>
</dbReference>
<keyword evidence="2" id="KW-0285">Flavoprotein</keyword>
<dbReference type="OrthoDB" id="10262250at2759"/>
<dbReference type="Gene3D" id="3.20.20.70">
    <property type="entry name" value="Aldolase class I"/>
    <property type="match status" value="1"/>
</dbReference>
<dbReference type="InterPro" id="IPR013785">
    <property type="entry name" value="Aldolase_TIM"/>
</dbReference>
<dbReference type="SUPFAM" id="SSF51395">
    <property type="entry name" value="FMN-linked oxidoreductases"/>
    <property type="match status" value="1"/>
</dbReference>
<evidence type="ECO:0000256" key="4">
    <source>
        <dbReference type="ARBA" id="ARBA00022694"/>
    </source>
</evidence>
<dbReference type="InterPro" id="IPR018517">
    <property type="entry name" value="tRNA_hU_synthase_CS"/>
</dbReference>
<dbReference type="GO" id="GO:0000049">
    <property type="term" value="F:tRNA binding"/>
    <property type="evidence" value="ECO:0007669"/>
    <property type="project" value="InterPro"/>
</dbReference>
<dbReference type="InterPro" id="IPR035587">
    <property type="entry name" value="DUS-like_FMN-bd"/>
</dbReference>
<dbReference type="CDD" id="cd19871">
    <property type="entry name" value="DSRM_DUS2L"/>
    <property type="match status" value="1"/>
</dbReference>
<dbReference type="Gene3D" id="3.30.160.20">
    <property type="match status" value="1"/>
</dbReference>
<dbReference type="PROSITE" id="PS01136">
    <property type="entry name" value="UPF0034"/>
    <property type="match status" value="1"/>
</dbReference>
<name>A0A0K2VDE6_LEPSM</name>
<feature type="domain" description="DUS-like FMN-binding" evidence="6">
    <location>
        <begin position="4"/>
        <end position="167"/>
    </location>
</feature>
<dbReference type="GO" id="GO:0017150">
    <property type="term" value="F:tRNA dihydrouridine synthase activity"/>
    <property type="evidence" value="ECO:0007669"/>
    <property type="project" value="InterPro"/>
</dbReference>
<dbReference type="SUPFAM" id="SSF54768">
    <property type="entry name" value="dsRNA-binding domain-like"/>
    <property type="match status" value="1"/>
</dbReference>
<sequence>MKVVKDVDGIDVNMGCPKPFSLKGGMGAALLSDPDKIKSILTHLVEAVGKQITVTCKIRILNDLEDTLNIVRLIQSTGVDALAVHGRTKDERPNHSVHTNIIQEVKKIATIPIIANGGSSNNRDLVANTHEGILSFWKESTADSVMIARAAEWNVSVFSKNREDIYKIIDDYLDTAIHFDYPFNIVKYNVQQILGSDQDTEKGRKFLSTGTLLDLCNIFDKGDTFSKRQGELSKLKLKHPLGAREAVRTGVLSDDVSPKRRKLSSCFPNNLLLPEWDSNEELTVMFAPYVRTHYPKPCDIPKAKLLSWFRLKTKSNSAVPSYNTIKTKDKVFQSIVRLGEFGSFASLASEKNIRYSEQAAAIVALHCLGIQKFNQ</sequence>
<dbReference type="GO" id="GO:0005737">
    <property type="term" value="C:cytoplasm"/>
    <property type="evidence" value="ECO:0007669"/>
    <property type="project" value="TreeGrafter"/>
</dbReference>
<evidence type="ECO:0000313" key="7">
    <source>
        <dbReference type="EMBL" id="CDW48499.1"/>
    </source>
</evidence>
<evidence type="ECO:0000256" key="5">
    <source>
        <dbReference type="ARBA" id="ARBA00023002"/>
    </source>
</evidence>
<protein>
    <recommendedName>
        <fullName evidence="6">DUS-like FMN-binding domain-containing protein</fullName>
    </recommendedName>
</protein>